<evidence type="ECO:0000313" key="8">
    <source>
        <dbReference type="EMBL" id="KAF9993130.1"/>
    </source>
</evidence>
<dbReference type="EMBL" id="JAAAID010004427">
    <property type="protein sequence ID" value="KAF9993130.1"/>
    <property type="molecule type" value="Genomic_DNA"/>
</dbReference>
<protein>
    <submittedName>
        <fullName evidence="8">NAD-dependent protein deacetylase sirtuin-1</fullName>
    </submittedName>
</protein>
<dbReference type="InterPro" id="IPR050134">
    <property type="entry name" value="NAD-dep_sirtuin_deacylases"/>
</dbReference>
<evidence type="ECO:0000256" key="3">
    <source>
        <dbReference type="ARBA" id="ARBA00022679"/>
    </source>
</evidence>
<comment type="similarity">
    <text evidence="2">Belongs to the sirtuin family. Class I subfamily.</text>
</comment>
<reference evidence="8" key="1">
    <citation type="journal article" date="2020" name="Fungal Divers.">
        <title>Resolving the Mortierellaceae phylogeny through synthesis of multi-gene phylogenetics and phylogenomics.</title>
        <authorList>
            <person name="Vandepol N."/>
            <person name="Liber J."/>
            <person name="Desiro A."/>
            <person name="Na H."/>
            <person name="Kennedy M."/>
            <person name="Barry K."/>
            <person name="Grigoriev I.V."/>
            <person name="Miller A.N."/>
            <person name="O'Donnell K."/>
            <person name="Stajich J.E."/>
            <person name="Bonito G."/>
        </authorList>
    </citation>
    <scope>NUCLEOTIDE SEQUENCE</scope>
    <source>
        <strain evidence="8">NRRL 2769</strain>
    </source>
</reference>
<evidence type="ECO:0000256" key="6">
    <source>
        <dbReference type="SAM" id="MobiDB-lite"/>
    </source>
</evidence>
<evidence type="ECO:0000313" key="9">
    <source>
        <dbReference type="Proteomes" id="UP000703661"/>
    </source>
</evidence>
<keyword evidence="3" id="KW-0808">Transferase</keyword>
<comment type="caution">
    <text evidence="5">Lacks conserved residue(s) required for the propagation of feature annotation.</text>
</comment>
<dbReference type="PANTHER" id="PTHR11085">
    <property type="entry name" value="NAD-DEPENDENT PROTEIN DEACYLASE SIRTUIN-5, MITOCHONDRIAL-RELATED"/>
    <property type="match status" value="1"/>
</dbReference>
<dbReference type="PROSITE" id="PS50305">
    <property type="entry name" value="SIRTUIN"/>
    <property type="match status" value="1"/>
</dbReference>
<dbReference type="InterPro" id="IPR029035">
    <property type="entry name" value="DHS-like_NAD/FAD-binding_dom"/>
</dbReference>
<evidence type="ECO:0000256" key="5">
    <source>
        <dbReference type="PROSITE-ProRule" id="PRU00236"/>
    </source>
</evidence>
<dbReference type="Gene3D" id="3.40.50.1220">
    <property type="entry name" value="TPP-binding domain"/>
    <property type="match status" value="1"/>
</dbReference>
<evidence type="ECO:0000256" key="4">
    <source>
        <dbReference type="ARBA" id="ARBA00023027"/>
    </source>
</evidence>
<dbReference type="Pfam" id="PF02146">
    <property type="entry name" value="SIR2"/>
    <property type="match status" value="1"/>
</dbReference>
<accession>A0A9P6MDC4</accession>
<gene>
    <name evidence="8" type="primary">SIRT1</name>
    <name evidence="8" type="ORF">BGZ80_008264</name>
</gene>
<keyword evidence="4" id="KW-0520">NAD</keyword>
<sequence>SQGKLLRNYTQNIDTLEQKAGIQKVLQCHGSFATASCVRCGHQVPGDEIKDQIFKQEVAYCKACKTPSPPPKSKAKKRSGYHSSDDDDDDDDDDDESTKALMKPDIVFFGEKLPAVFHQSLKEDREKVDLLIVIGSSLKVAPVSDIMHQLPNSVPQILINRTPNHQMEFDVQLLGNCDAIVAELCRMVGWELKHAKLPGGTSNVPEMETYTNEDGSGAG</sequence>
<feature type="region of interest" description="Disordered" evidence="6">
    <location>
        <begin position="64"/>
        <end position="97"/>
    </location>
</feature>
<dbReference type="SUPFAM" id="SSF52467">
    <property type="entry name" value="DHS-like NAD/FAD-binding domain"/>
    <property type="match status" value="1"/>
</dbReference>
<keyword evidence="9" id="KW-1185">Reference proteome</keyword>
<dbReference type="AlphaFoldDB" id="A0A9P6MDC4"/>
<proteinExistence type="inferred from homology"/>
<comment type="caution">
    <text evidence="8">The sequence shown here is derived from an EMBL/GenBank/DDBJ whole genome shotgun (WGS) entry which is preliminary data.</text>
</comment>
<dbReference type="GO" id="GO:0005634">
    <property type="term" value="C:nucleus"/>
    <property type="evidence" value="ECO:0007669"/>
    <property type="project" value="TreeGrafter"/>
</dbReference>
<feature type="compositionally biased region" description="Acidic residues" evidence="6">
    <location>
        <begin position="85"/>
        <end position="96"/>
    </location>
</feature>
<organism evidence="8 9">
    <name type="scientific">Entomortierella chlamydospora</name>
    <dbReference type="NCBI Taxonomy" id="101097"/>
    <lineage>
        <taxon>Eukaryota</taxon>
        <taxon>Fungi</taxon>
        <taxon>Fungi incertae sedis</taxon>
        <taxon>Mucoromycota</taxon>
        <taxon>Mortierellomycotina</taxon>
        <taxon>Mortierellomycetes</taxon>
        <taxon>Mortierellales</taxon>
        <taxon>Mortierellaceae</taxon>
        <taxon>Entomortierella</taxon>
    </lineage>
</organism>
<comment type="cofactor">
    <cofactor evidence="1">
        <name>Zn(2+)</name>
        <dbReference type="ChEBI" id="CHEBI:29105"/>
    </cofactor>
</comment>
<feature type="non-terminal residue" evidence="8">
    <location>
        <position position="219"/>
    </location>
</feature>
<feature type="non-terminal residue" evidence="8">
    <location>
        <position position="1"/>
    </location>
</feature>
<dbReference type="InterPro" id="IPR003000">
    <property type="entry name" value="Sirtuin"/>
</dbReference>
<dbReference type="GO" id="GO:0070403">
    <property type="term" value="F:NAD+ binding"/>
    <property type="evidence" value="ECO:0007669"/>
    <property type="project" value="InterPro"/>
</dbReference>
<dbReference type="Proteomes" id="UP000703661">
    <property type="component" value="Unassembled WGS sequence"/>
</dbReference>
<evidence type="ECO:0000259" key="7">
    <source>
        <dbReference type="PROSITE" id="PS50305"/>
    </source>
</evidence>
<dbReference type="PANTHER" id="PTHR11085:SF9">
    <property type="entry name" value="NAD-DEPENDENT PROTEIN DEACETYLASE SIRTUIN-1"/>
    <property type="match status" value="1"/>
</dbReference>
<evidence type="ECO:0000256" key="2">
    <source>
        <dbReference type="ARBA" id="ARBA00006924"/>
    </source>
</evidence>
<dbReference type="InterPro" id="IPR026590">
    <property type="entry name" value="Ssirtuin_cat_dom"/>
</dbReference>
<dbReference type="GO" id="GO:0046970">
    <property type="term" value="F:histone H4K16 deacetylase activity, NAD-dependent"/>
    <property type="evidence" value="ECO:0007669"/>
    <property type="project" value="TreeGrafter"/>
</dbReference>
<evidence type="ECO:0000256" key="1">
    <source>
        <dbReference type="ARBA" id="ARBA00001947"/>
    </source>
</evidence>
<name>A0A9P6MDC4_9FUNG</name>
<feature type="domain" description="Deacetylase sirtuin-type" evidence="7">
    <location>
        <begin position="1"/>
        <end position="191"/>
    </location>
</feature>